<dbReference type="Pfam" id="PF13439">
    <property type="entry name" value="Glyco_transf_4"/>
    <property type="match status" value="1"/>
</dbReference>
<dbReference type="InterPro" id="IPR020095">
    <property type="entry name" value="PsdUridine_synth_TruA_C"/>
</dbReference>
<keyword evidence="5" id="KW-0819">tRNA processing</keyword>
<organism evidence="10 11">
    <name type="scientific">Symbiodinium necroappetens</name>
    <dbReference type="NCBI Taxonomy" id="1628268"/>
    <lineage>
        <taxon>Eukaryota</taxon>
        <taxon>Sar</taxon>
        <taxon>Alveolata</taxon>
        <taxon>Dinophyceae</taxon>
        <taxon>Suessiales</taxon>
        <taxon>Symbiodiniaceae</taxon>
        <taxon>Symbiodinium</taxon>
    </lineage>
</organism>
<dbReference type="InterPro" id="IPR003737">
    <property type="entry name" value="GlcNAc_PI_deacetylase-related"/>
</dbReference>
<feature type="domain" description="Pseudouridine synthase I TruA alpha/beta" evidence="8">
    <location>
        <begin position="169"/>
        <end position="254"/>
    </location>
</feature>
<dbReference type="Pfam" id="PF01416">
    <property type="entry name" value="PseudoU_synth_1"/>
    <property type="match status" value="2"/>
</dbReference>
<dbReference type="HAMAP" id="MF_00171">
    <property type="entry name" value="TruA"/>
    <property type="match status" value="1"/>
</dbReference>
<dbReference type="GO" id="GO:0009982">
    <property type="term" value="F:pseudouridine synthase activity"/>
    <property type="evidence" value="ECO:0007669"/>
    <property type="project" value="InterPro"/>
</dbReference>
<dbReference type="InterPro" id="IPR020103">
    <property type="entry name" value="PsdUridine_synth_cat_dom_sf"/>
</dbReference>
<reference evidence="10" key="1">
    <citation type="submission" date="2021-02" db="EMBL/GenBank/DDBJ databases">
        <authorList>
            <person name="Dougan E. K."/>
            <person name="Rhodes N."/>
            <person name="Thang M."/>
            <person name="Chan C."/>
        </authorList>
    </citation>
    <scope>NUCLEOTIDE SEQUENCE</scope>
</reference>
<accession>A0A812IRH1</accession>
<evidence type="ECO:0000256" key="6">
    <source>
        <dbReference type="ARBA" id="ARBA00023235"/>
    </source>
</evidence>
<keyword evidence="11" id="KW-1185">Reference proteome</keyword>
<dbReference type="GO" id="GO:0031119">
    <property type="term" value="P:tRNA pseudouridine synthesis"/>
    <property type="evidence" value="ECO:0007669"/>
    <property type="project" value="TreeGrafter"/>
</dbReference>
<dbReference type="InterPro" id="IPR020097">
    <property type="entry name" value="PsdUridine_synth_TruA_a/b_dom"/>
</dbReference>
<evidence type="ECO:0000313" key="11">
    <source>
        <dbReference type="Proteomes" id="UP000601435"/>
    </source>
</evidence>
<comment type="similarity">
    <text evidence="1">Belongs to the PIGL family.</text>
</comment>
<protein>
    <recommendedName>
        <fullName evidence="3">N-acetylglucosaminylphosphatidylinositol deacetylase</fullName>
        <ecNumber evidence="3">3.5.1.89</ecNumber>
    </recommendedName>
</protein>
<dbReference type="Pfam" id="PF00534">
    <property type="entry name" value="Glycos_transf_1"/>
    <property type="match status" value="1"/>
</dbReference>
<proteinExistence type="inferred from homology"/>
<dbReference type="Proteomes" id="UP000601435">
    <property type="component" value="Unassembled WGS sequence"/>
</dbReference>
<feature type="domain" description="Glycosyltransferase subfamily 4-like N-terminal" evidence="9">
    <location>
        <begin position="266"/>
        <end position="360"/>
    </location>
</feature>
<evidence type="ECO:0000256" key="3">
    <source>
        <dbReference type="ARBA" id="ARBA00012176"/>
    </source>
</evidence>
<dbReference type="InterPro" id="IPR001296">
    <property type="entry name" value="Glyco_trans_1"/>
</dbReference>
<evidence type="ECO:0000256" key="2">
    <source>
        <dbReference type="ARBA" id="ARBA00009375"/>
    </source>
</evidence>
<dbReference type="PANTHER" id="PTHR11142">
    <property type="entry name" value="PSEUDOURIDYLATE SYNTHASE"/>
    <property type="match status" value="1"/>
</dbReference>
<dbReference type="PANTHER" id="PTHR11142:SF0">
    <property type="entry name" value="TRNA PSEUDOURIDINE SYNTHASE-LIKE 1"/>
    <property type="match status" value="1"/>
</dbReference>
<dbReference type="EMBL" id="CAJNJA010004226">
    <property type="protein sequence ID" value="CAE7178619.1"/>
    <property type="molecule type" value="Genomic_DNA"/>
</dbReference>
<dbReference type="GO" id="GO:0000225">
    <property type="term" value="F:N-acetylglucosaminylphosphatidylinositol deacetylase activity"/>
    <property type="evidence" value="ECO:0007669"/>
    <property type="project" value="UniProtKB-EC"/>
</dbReference>
<dbReference type="AlphaFoldDB" id="A0A812IRH1"/>
<comment type="similarity">
    <text evidence="2">Belongs to the tRNA pseudouridine synthase TruA family.</text>
</comment>
<dbReference type="CDD" id="cd02570">
    <property type="entry name" value="PseudoU_synth_EcTruA"/>
    <property type="match status" value="1"/>
</dbReference>
<dbReference type="SUPFAM" id="SSF53756">
    <property type="entry name" value="UDP-Glycosyltransferase/glycogen phosphorylase"/>
    <property type="match status" value="1"/>
</dbReference>
<keyword evidence="6" id="KW-0413">Isomerase</keyword>
<comment type="caution">
    <text evidence="10">The sequence shown here is derived from an EMBL/GenBank/DDBJ whole genome shotgun (WGS) entry which is preliminary data.</text>
</comment>
<dbReference type="InterPro" id="IPR028098">
    <property type="entry name" value="Glyco_trans_4-like_N"/>
</dbReference>
<dbReference type="GO" id="GO:0016757">
    <property type="term" value="F:glycosyltransferase activity"/>
    <property type="evidence" value="ECO:0007669"/>
    <property type="project" value="UniProtKB-KW"/>
</dbReference>
<feature type="domain" description="Glycosyl transferase family 1" evidence="7">
    <location>
        <begin position="422"/>
        <end position="588"/>
    </location>
</feature>
<dbReference type="Gene3D" id="3.40.50.2000">
    <property type="entry name" value="Glycogen Phosphorylase B"/>
    <property type="match status" value="2"/>
</dbReference>
<dbReference type="InterPro" id="IPR001406">
    <property type="entry name" value="PsdUridine_synth_TruA"/>
</dbReference>
<dbReference type="Gene3D" id="3.40.50.10320">
    <property type="entry name" value="LmbE-like"/>
    <property type="match status" value="1"/>
</dbReference>
<dbReference type="Pfam" id="PF02585">
    <property type="entry name" value="PIG-L"/>
    <property type="match status" value="1"/>
</dbReference>
<dbReference type="SUPFAM" id="SSF55120">
    <property type="entry name" value="Pseudouridine synthase"/>
    <property type="match status" value="1"/>
</dbReference>
<evidence type="ECO:0000259" key="8">
    <source>
        <dbReference type="Pfam" id="PF01416"/>
    </source>
</evidence>
<gene>
    <name evidence="10" type="primary">truA2</name>
    <name evidence="10" type="ORF">SNEC2469_LOCUS659</name>
</gene>
<name>A0A812IRH1_9DINO</name>
<evidence type="ECO:0000256" key="4">
    <source>
        <dbReference type="ARBA" id="ARBA00022676"/>
    </source>
</evidence>
<sequence>MPRYRLTIAYEGTDFHGWQKQYVSAETAPPGSVVESDTGRPGFVQLRTVQWAVEEAVFQVFRERVTIQGASRTDAGVHAMAQTAAFTVTGETGPPIERIAMALNSRLPEDVLIKACVPTSDEFDPIGMCESKGYRYSIVTGPLRPLWNRRTAHYVYEALDVERMREAGKAIEGEHDFAAFAQAKHGRESTVRTVFGCEVADQGDNAVAFDVSGNGFLYNMVRIIAGTLVEVGKGRMEVERVREAIESGDRRLAGPILHVSTRLIVGGSQENTILSCEEQIRRGHEVHLAYGPIYGPEGSMLGRVEAFAHEGRSIVTHEIPDMVREVNPVRDWRGTGQLRGLIREIKPDVVHTHSFHAGLPWWKNTMYVASERYASRHGHAMVSVADAMTSQYVGAGIGKAADYTTVRSGMEVERFLDVRAQRDEVRARLGIPAGAFVLGTVARLAEHKGHDHILDALGDELRARPDVVLLWVGDGWWRDRLLEKAKRLGLRERIVLTGLVPPEDVGEHIGAMDCLVHPSEREGLPRTVVQALLAGVPVVAHDADGTGEACVEMVTGRLVPIGDHAKLREAVAWTIDHHEDALLLAQEGKTRCVRGWSVSAMVDGLDAVYKRACNATDVMAKVLVVGPHPDDQELGMGGTIAKLASRGHDVLLLDITNGEPTPYGDPETRAKEADTAARILGVERRLLGLPNREVEHTLEARHKVAGVIREFQAEIVFTPFFEDAHPDHRAVTRIVEDARFDAKLTKTDLPGEPIYPRWLFYYYATHLRWVANPNFLIDVTGFEETKRKSIVAYETHGWTRRWTTSARASA</sequence>
<evidence type="ECO:0000256" key="1">
    <source>
        <dbReference type="ARBA" id="ARBA00006066"/>
    </source>
</evidence>
<keyword evidence="4" id="KW-0808">Transferase</keyword>
<keyword evidence="4" id="KW-0328">Glycosyltransferase</keyword>
<feature type="domain" description="Pseudouridine synthase I TruA alpha/beta" evidence="8">
    <location>
        <begin position="47"/>
        <end position="117"/>
    </location>
</feature>
<evidence type="ECO:0000259" key="7">
    <source>
        <dbReference type="Pfam" id="PF00534"/>
    </source>
</evidence>
<dbReference type="GO" id="GO:0003723">
    <property type="term" value="F:RNA binding"/>
    <property type="evidence" value="ECO:0007669"/>
    <property type="project" value="InterPro"/>
</dbReference>
<dbReference type="SUPFAM" id="SSF102588">
    <property type="entry name" value="LmbE-like"/>
    <property type="match status" value="1"/>
</dbReference>
<dbReference type="Gene3D" id="3.30.70.660">
    <property type="entry name" value="Pseudouridine synthase I, catalytic domain, C-terminal subdomain"/>
    <property type="match status" value="1"/>
</dbReference>
<evidence type="ECO:0000313" key="10">
    <source>
        <dbReference type="EMBL" id="CAE7178619.1"/>
    </source>
</evidence>
<dbReference type="InterPro" id="IPR024078">
    <property type="entry name" value="LmbE-like_dom_sf"/>
</dbReference>
<evidence type="ECO:0000259" key="9">
    <source>
        <dbReference type="Pfam" id="PF13439"/>
    </source>
</evidence>
<evidence type="ECO:0000256" key="5">
    <source>
        <dbReference type="ARBA" id="ARBA00022694"/>
    </source>
</evidence>
<dbReference type="EC" id="3.5.1.89" evidence="3"/>
<dbReference type="InterPro" id="IPR020094">
    <property type="entry name" value="TruA/RsuA/RluB/E/F_N"/>
</dbReference>
<dbReference type="OrthoDB" id="448893at2759"/>
<dbReference type="Gene3D" id="3.30.70.580">
    <property type="entry name" value="Pseudouridine synthase I, catalytic domain, N-terminal subdomain"/>
    <property type="match status" value="1"/>
</dbReference>